<reference evidence="6 7" key="1">
    <citation type="submission" date="2018-10" db="EMBL/GenBank/DDBJ databases">
        <authorList>
            <consortium name="Pathogen Informatics"/>
        </authorList>
    </citation>
    <scope>NUCLEOTIDE SEQUENCE [LARGE SCALE GENOMIC DNA]</scope>
</reference>
<dbReference type="EMBL" id="UXSR01000015">
    <property type="protein sequence ID" value="VDD74207.1"/>
    <property type="molecule type" value="Genomic_DNA"/>
</dbReference>
<dbReference type="WBParaSite" id="MCU_001865-RA">
    <property type="protein sequence ID" value="MCU_001865-RA"/>
    <property type="gene ID" value="MCU_001865"/>
</dbReference>
<gene>
    <name evidence="6" type="ORF">MCOS_LOCUS210</name>
</gene>
<evidence type="ECO:0000256" key="4">
    <source>
        <dbReference type="SAM" id="MobiDB-lite"/>
    </source>
</evidence>
<organism evidence="8">
    <name type="scientific">Mesocestoides corti</name>
    <name type="common">Flatworm</name>
    <dbReference type="NCBI Taxonomy" id="53468"/>
    <lineage>
        <taxon>Eukaryota</taxon>
        <taxon>Metazoa</taxon>
        <taxon>Spiralia</taxon>
        <taxon>Lophotrochozoa</taxon>
        <taxon>Platyhelminthes</taxon>
        <taxon>Cestoda</taxon>
        <taxon>Eucestoda</taxon>
        <taxon>Cyclophyllidea</taxon>
        <taxon>Mesocestoididae</taxon>
        <taxon>Mesocestoides</taxon>
    </lineage>
</organism>
<sequence>MSQDNSVSVDKNVERPPSCEENGVEKSCSPPTPDSCEDNRPETNFPCSPRPNKKIFVGALTPETTEQNLMDYFSKFGEIVSCAVKVSRDTGQSRGFGFIVFKSDETVKKVLSISEHIVNGKKIDPKPAKCPKDTQRKVFVGGLDPEVTPEEIEEHFSKFGKVEAVETPFDNTRNRRRSYAFVVFSSEYEAKRAASIERQEINGKSCDVRVAVPREVSMRQRAMAQTAPQLTLADFQQAMLNLFYYNSLSQQPALQNHFAWQQPHHAVNRSFRTSYEQQAAEKLFNQPSVARTDAPWYDSSGTRPQTTVATAPPRNPPQPAPTHPYLTFPFSYHSAAAPQHFYYQATPGYYYQPAPASASAPDAQPSSTGTNGTVNQGANQATAMNDFMAAIVTANQMPFLTAPAASYPTGPAGDMGYPYRQQQQPINPTFYQNTSTEGIFNDPTSALSRPLFYGTGMPPQSSVPSALKSRPSKPHLNGVHQRAPQNGHGVKDVEGVNSVAPEHQSSANGAAVIPLETQMANLSVADM</sequence>
<feature type="domain" description="RRM" evidence="5">
    <location>
        <begin position="136"/>
        <end position="213"/>
    </location>
</feature>
<keyword evidence="3" id="KW-0694">RNA-binding</keyword>
<dbReference type="GO" id="GO:0005654">
    <property type="term" value="C:nucleoplasm"/>
    <property type="evidence" value="ECO:0007669"/>
    <property type="project" value="TreeGrafter"/>
</dbReference>
<evidence type="ECO:0000313" key="6">
    <source>
        <dbReference type="EMBL" id="VDD74207.1"/>
    </source>
</evidence>
<evidence type="ECO:0000256" key="2">
    <source>
        <dbReference type="ARBA" id="ARBA00023242"/>
    </source>
</evidence>
<evidence type="ECO:0000313" key="7">
    <source>
        <dbReference type="Proteomes" id="UP000267029"/>
    </source>
</evidence>
<keyword evidence="2" id="KW-0539">Nucleus</keyword>
<dbReference type="Gene3D" id="3.30.70.330">
    <property type="match status" value="2"/>
</dbReference>
<evidence type="ECO:0000256" key="3">
    <source>
        <dbReference type="PROSITE-ProRule" id="PRU00176"/>
    </source>
</evidence>
<proteinExistence type="predicted"/>
<reference evidence="8" key="2">
    <citation type="submission" date="2019-11" db="UniProtKB">
        <authorList>
            <consortium name="WormBaseParasite"/>
        </authorList>
    </citation>
    <scope>IDENTIFICATION</scope>
</reference>
<dbReference type="OrthoDB" id="1875751at2759"/>
<dbReference type="SUPFAM" id="SSF54928">
    <property type="entry name" value="RNA-binding domain, RBD"/>
    <property type="match status" value="2"/>
</dbReference>
<evidence type="ECO:0000256" key="1">
    <source>
        <dbReference type="ARBA" id="ARBA00004123"/>
    </source>
</evidence>
<dbReference type="Pfam" id="PF00076">
    <property type="entry name" value="RRM_1"/>
    <property type="match status" value="2"/>
</dbReference>
<feature type="region of interest" description="Disordered" evidence="4">
    <location>
        <begin position="355"/>
        <end position="375"/>
    </location>
</feature>
<name>A0A158QS27_MESCO</name>
<keyword evidence="7" id="KW-1185">Reference proteome</keyword>
<dbReference type="PROSITE" id="PS50102">
    <property type="entry name" value="RRM"/>
    <property type="match status" value="2"/>
</dbReference>
<dbReference type="GO" id="GO:0003723">
    <property type="term" value="F:RNA binding"/>
    <property type="evidence" value="ECO:0007669"/>
    <property type="project" value="UniProtKB-UniRule"/>
</dbReference>
<dbReference type="SMART" id="SM00360">
    <property type="entry name" value="RRM"/>
    <property type="match status" value="2"/>
</dbReference>
<feature type="region of interest" description="Disordered" evidence="4">
    <location>
        <begin position="290"/>
        <end position="321"/>
    </location>
</feature>
<dbReference type="InterPro" id="IPR000504">
    <property type="entry name" value="RRM_dom"/>
</dbReference>
<evidence type="ECO:0000313" key="8">
    <source>
        <dbReference type="WBParaSite" id="MCU_001865-RA"/>
    </source>
</evidence>
<evidence type="ECO:0000259" key="5">
    <source>
        <dbReference type="PROSITE" id="PS50102"/>
    </source>
</evidence>
<dbReference type="AlphaFoldDB" id="A0A158QS27"/>
<dbReference type="Proteomes" id="UP000267029">
    <property type="component" value="Unassembled WGS sequence"/>
</dbReference>
<dbReference type="PANTHER" id="PTHR48033">
    <property type="entry name" value="RNA-BINDING (RRM/RBD/RNP MOTIFS) FAMILY PROTEIN"/>
    <property type="match status" value="1"/>
</dbReference>
<dbReference type="PANTHER" id="PTHR48033:SF10">
    <property type="entry name" value="RNA-BINDING PROTEIN SQUID"/>
    <property type="match status" value="1"/>
</dbReference>
<dbReference type="InterPro" id="IPR035979">
    <property type="entry name" value="RBD_domain_sf"/>
</dbReference>
<protein>
    <submittedName>
        <fullName evidence="8">RRM domain-containing protein</fullName>
    </submittedName>
</protein>
<accession>A0A158QS27</accession>
<feature type="region of interest" description="Disordered" evidence="4">
    <location>
        <begin position="1"/>
        <end position="48"/>
    </location>
</feature>
<dbReference type="GO" id="GO:0000785">
    <property type="term" value="C:chromatin"/>
    <property type="evidence" value="ECO:0007669"/>
    <property type="project" value="TreeGrafter"/>
</dbReference>
<feature type="region of interest" description="Disordered" evidence="4">
    <location>
        <begin position="457"/>
        <end position="493"/>
    </location>
</feature>
<feature type="domain" description="RRM" evidence="5">
    <location>
        <begin position="53"/>
        <end position="135"/>
    </location>
</feature>
<dbReference type="STRING" id="53468.A0A158QS27"/>
<dbReference type="GO" id="GO:0010468">
    <property type="term" value="P:regulation of gene expression"/>
    <property type="evidence" value="ECO:0007669"/>
    <property type="project" value="TreeGrafter"/>
</dbReference>
<comment type="subcellular location">
    <subcellularLocation>
        <location evidence="1">Nucleus</location>
    </subcellularLocation>
</comment>
<feature type="compositionally biased region" description="Polar residues" evidence="4">
    <location>
        <begin position="299"/>
        <end position="309"/>
    </location>
</feature>
<feature type="compositionally biased region" description="Low complexity" evidence="4">
    <location>
        <begin position="355"/>
        <end position="367"/>
    </location>
</feature>
<dbReference type="InterPro" id="IPR012677">
    <property type="entry name" value="Nucleotide-bd_a/b_plait_sf"/>
</dbReference>